<dbReference type="InterPro" id="IPR037049">
    <property type="entry name" value="DUF1214_C_sf"/>
</dbReference>
<dbReference type="EMBL" id="JAOCZP010000001">
    <property type="protein sequence ID" value="MCT7373442.1"/>
    <property type="molecule type" value="Genomic_DNA"/>
</dbReference>
<gene>
    <name evidence="2" type="ORF">N5A92_00055</name>
</gene>
<organism evidence="2 3">
    <name type="scientific">Chelativorans salis</name>
    <dbReference type="NCBI Taxonomy" id="2978478"/>
    <lineage>
        <taxon>Bacteria</taxon>
        <taxon>Pseudomonadati</taxon>
        <taxon>Pseudomonadota</taxon>
        <taxon>Alphaproteobacteria</taxon>
        <taxon>Hyphomicrobiales</taxon>
        <taxon>Phyllobacteriaceae</taxon>
        <taxon>Chelativorans</taxon>
    </lineage>
</organism>
<dbReference type="PIRSF" id="PIRSF009471">
    <property type="entry name" value="UCP009471"/>
    <property type="match status" value="1"/>
</dbReference>
<sequence length="194" mass="20647">MLKTLFLTLLVLTIAVGGGAASVWVMLEEAGPVGAVSAGPWTAFPSAGTREADPYSRARFARRGGVPLGPSEGITFTAGRDSNGRGLRRECAYRIAGAMPASRFWTFYAAGPEGALLPPFKRRRAALHSQMVLRQSDNSFSIAVSRHPMPSNWLAVTGEGPMQLVLTLFDTPVASGARVDELSLPRITRTACDG</sequence>
<dbReference type="InterPro" id="IPR010621">
    <property type="entry name" value="DUF1214"/>
</dbReference>
<protein>
    <submittedName>
        <fullName evidence="2">DUF1214 domain-containing protein</fullName>
    </submittedName>
</protein>
<dbReference type="Proteomes" id="UP001320831">
    <property type="component" value="Unassembled WGS sequence"/>
</dbReference>
<dbReference type="Pfam" id="PF06742">
    <property type="entry name" value="DUF1214"/>
    <property type="match status" value="1"/>
</dbReference>
<keyword evidence="3" id="KW-1185">Reference proteome</keyword>
<evidence type="ECO:0000313" key="3">
    <source>
        <dbReference type="Proteomes" id="UP001320831"/>
    </source>
</evidence>
<dbReference type="SUPFAM" id="SSF160935">
    <property type="entry name" value="VPA0735-like"/>
    <property type="match status" value="1"/>
</dbReference>
<feature type="domain" description="DUF1214" evidence="1">
    <location>
        <begin position="72"/>
        <end position="171"/>
    </location>
</feature>
<name>A0ABT2LGP6_9HYPH</name>
<evidence type="ECO:0000259" key="1">
    <source>
        <dbReference type="Pfam" id="PF06742"/>
    </source>
</evidence>
<evidence type="ECO:0000313" key="2">
    <source>
        <dbReference type="EMBL" id="MCT7373442.1"/>
    </source>
</evidence>
<comment type="caution">
    <text evidence="2">The sequence shown here is derived from an EMBL/GenBank/DDBJ whole genome shotgun (WGS) entry which is preliminary data.</text>
</comment>
<dbReference type="RefSeq" id="WP_260899763.1">
    <property type="nucleotide sequence ID" value="NZ_JAOCZP010000001.1"/>
</dbReference>
<accession>A0ABT2LGP6</accession>
<dbReference type="Gene3D" id="2.60.120.600">
    <property type="entry name" value="Domain of unknown function DUF1214, C-terminal domain"/>
    <property type="match status" value="1"/>
</dbReference>
<dbReference type="InterPro" id="IPR012038">
    <property type="entry name" value="UCP009471"/>
</dbReference>
<proteinExistence type="predicted"/>
<reference evidence="2 3" key="1">
    <citation type="submission" date="2022-09" db="EMBL/GenBank/DDBJ databases">
        <title>Chelativorans salina sp. nov., a novel slightly halophilic bacterium isolated from a saline lake sediment enrichment.</title>
        <authorList>
            <person name="Gao L."/>
            <person name="Fang B.-Z."/>
            <person name="Li W.-J."/>
        </authorList>
    </citation>
    <scope>NUCLEOTIDE SEQUENCE [LARGE SCALE GENOMIC DNA]</scope>
    <source>
        <strain evidence="2 3">EGI FJ00035</strain>
    </source>
</reference>